<evidence type="ECO:0008006" key="4">
    <source>
        <dbReference type="Google" id="ProtNLM"/>
    </source>
</evidence>
<sequence length="195" mass="21485">MTRYNVMPTGPQEAYDWKVEANGRKTSSHRTQENAVAAARERARPGDEVKVHVRERPSAEVVHGESMNVDVRLSPTGREVVDDVGSERAREHGERYYQVREAIENVLEVRTRRKRVKHVVKTSPRGRVGTVEALLGPSRRGSELSGGSLPGSLSTEKVPVGDVTSETTLDVGLEELCDELLEAVLDELDTEDGSA</sequence>
<organism evidence="2 3">
    <name type="scientific">Halolamina salifodinae</name>
    <dbReference type="NCBI Taxonomy" id="1202767"/>
    <lineage>
        <taxon>Archaea</taxon>
        <taxon>Methanobacteriati</taxon>
        <taxon>Methanobacteriota</taxon>
        <taxon>Stenosarchaea group</taxon>
        <taxon>Halobacteria</taxon>
        <taxon>Halobacteriales</taxon>
        <taxon>Haloferacaceae</taxon>
    </lineage>
</organism>
<reference evidence="2" key="1">
    <citation type="submission" date="2021-03" db="EMBL/GenBank/DDBJ databases">
        <title>Genomic Encyclopedia of Type Strains, Phase IV (KMG-IV): sequencing the most valuable type-strain genomes for metagenomic binning, comparative biology and taxonomic classification.</title>
        <authorList>
            <person name="Goeker M."/>
        </authorList>
    </citation>
    <scope>NUCLEOTIDE SEQUENCE</scope>
    <source>
        <strain evidence="2">DSM 26232</strain>
    </source>
</reference>
<feature type="compositionally biased region" description="Low complexity" evidence="1">
    <location>
        <begin position="136"/>
        <end position="154"/>
    </location>
</feature>
<dbReference type="Proteomes" id="UP000823736">
    <property type="component" value="Unassembled WGS sequence"/>
</dbReference>
<keyword evidence="3" id="KW-1185">Reference proteome</keyword>
<dbReference type="Pfam" id="PF09954">
    <property type="entry name" value="DUF2188"/>
    <property type="match status" value="1"/>
</dbReference>
<feature type="region of interest" description="Disordered" evidence="1">
    <location>
        <begin position="136"/>
        <end position="163"/>
    </location>
</feature>
<dbReference type="EMBL" id="JAGGLC010000003">
    <property type="protein sequence ID" value="MBP1987224.1"/>
    <property type="molecule type" value="Genomic_DNA"/>
</dbReference>
<name>A0A8T4H0B2_9EURY</name>
<comment type="caution">
    <text evidence="2">The sequence shown here is derived from an EMBL/GenBank/DDBJ whole genome shotgun (WGS) entry which is preliminary data.</text>
</comment>
<dbReference type="AlphaFoldDB" id="A0A8T4H0B2"/>
<evidence type="ECO:0000256" key="1">
    <source>
        <dbReference type="SAM" id="MobiDB-lite"/>
    </source>
</evidence>
<accession>A0A8T4H0B2</accession>
<dbReference type="InterPro" id="IPR018691">
    <property type="entry name" value="DUF2188"/>
</dbReference>
<evidence type="ECO:0000313" key="2">
    <source>
        <dbReference type="EMBL" id="MBP1987224.1"/>
    </source>
</evidence>
<dbReference type="RefSeq" id="WP_245334543.1">
    <property type="nucleotide sequence ID" value="NZ_JAGGLC010000003.1"/>
</dbReference>
<protein>
    <recommendedName>
        <fullName evidence="4">DUF2188 domain-containing protein</fullName>
    </recommendedName>
</protein>
<evidence type="ECO:0000313" key="3">
    <source>
        <dbReference type="Proteomes" id="UP000823736"/>
    </source>
</evidence>
<proteinExistence type="predicted"/>
<gene>
    <name evidence="2" type="ORF">J2753_001722</name>
</gene>